<evidence type="ECO:0000313" key="1">
    <source>
        <dbReference type="EMBL" id="KAH3817694.1"/>
    </source>
</evidence>
<dbReference type="AlphaFoldDB" id="A0A9D4GLK7"/>
<name>A0A9D4GLK7_DREPO</name>
<gene>
    <name evidence="1" type="ORF">DPMN_119249</name>
</gene>
<protein>
    <submittedName>
        <fullName evidence="1">Uncharacterized protein</fullName>
    </submittedName>
</protein>
<sequence length="152" mass="17609">MLTRKTTPTPPPPLAEIFDYKCFTITIQGKLPAPWETCFQRTETIFEHSLSIIITNTIFKLVRNIYKTKVLTKFQEDWEKIVTSIVFTRKTAPPHGGHLHEDRASNETTTVFTSIIRTNGLTKFHEDRTRNVASRVFTRQNVDDGLRTTDKR</sequence>
<dbReference type="Proteomes" id="UP000828390">
    <property type="component" value="Unassembled WGS sequence"/>
</dbReference>
<reference evidence="1" key="1">
    <citation type="journal article" date="2019" name="bioRxiv">
        <title>The Genome of the Zebra Mussel, Dreissena polymorpha: A Resource for Invasive Species Research.</title>
        <authorList>
            <person name="McCartney M.A."/>
            <person name="Auch B."/>
            <person name="Kono T."/>
            <person name="Mallez S."/>
            <person name="Zhang Y."/>
            <person name="Obille A."/>
            <person name="Becker A."/>
            <person name="Abrahante J.E."/>
            <person name="Garbe J."/>
            <person name="Badalamenti J.P."/>
            <person name="Herman A."/>
            <person name="Mangelson H."/>
            <person name="Liachko I."/>
            <person name="Sullivan S."/>
            <person name="Sone E.D."/>
            <person name="Koren S."/>
            <person name="Silverstein K.A.T."/>
            <person name="Beckman K.B."/>
            <person name="Gohl D.M."/>
        </authorList>
    </citation>
    <scope>NUCLEOTIDE SEQUENCE</scope>
    <source>
        <strain evidence="1">Duluth1</strain>
        <tissue evidence="1">Whole animal</tissue>
    </source>
</reference>
<organism evidence="1 2">
    <name type="scientific">Dreissena polymorpha</name>
    <name type="common">Zebra mussel</name>
    <name type="synonym">Mytilus polymorpha</name>
    <dbReference type="NCBI Taxonomy" id="45954"/>
    <lineage>
        <taxon>Eukaryota</taxon>
        <taxon>Metazoa</taxon>
        <taxon>Spiralia</taxon>
        <taxon>Lophotrochozoa</taxon>
        <taxon>Mollusca</taxon>
        <taxon>Bivalvia</taxon>
        <taxon>Autobranchia</taxon>
        <taxon>Heteroconchia</taxon>
        <taxon>Euheterodonta</taxon>
        <taxon>Imparidentia</taxon>
        <taxon>Neoheterodontei</taxon>
        <taxon>Myida</taxon>
        <taxon>Dreissenoidea</taxon>
        <taxon>Dreissenidae</taxon>
        <taxon>Dreissena</taxon>
    </lineage>
</organism>
<evidence type="ECO:0000313" key="2">
    <source>
        <dbReference type="Proteomes" id="UP000828390"/>
    </source>
</evidence>
<proteinExistence type="predicted"/>
<keyword evidence="2" id="KW-1185">Reference proteome</keyword>
<reference evidence="1" key="2">
    <citation type="submission" date="2020-11" db="EMBL/GenBank/DDBJ databases">
        <authorList>
            <person name="McCartney M.A."/>
            <person name="Auch B."/>
            <person name="Kono T."/>
            <person name="Mallez S."/>
            <person name="Becker A."/>
            <person name="Gohl D.M."/>
            <person name="Silverstein K.A.T."/>
            <person name="Koren S."/>
            <person name="Bechman K.B."/>
            <person name="Herman A."/>
            <person name="Abrahante J.E."/>
            <person name="Garbe J."/>
        </authorList>
    </citation>
    <scope>NUCLEOTIDE SEQUENCE</scope>
    <source>
        <strain evidence="1">Duluth1</strain>
        <tissue evidence="1">Whole animal</tissue>
    </source>
</reference>
<dbReference type="EMBL" id="JAIWYP010000005">
    <property type="protein sequence ID" value="KAH3817694.1"/>
    <property type="molecule type" value="Genomic_DNA"/>
</dbReference>
<comment type="caution">
    <text evidence="1">The sequence shown here is derived from an EMBL/GenBank/DDBJ whole genome shotgun (WGS) entry which is preliminary data.</text>
</comment>
<accession>A0A9D4GLK7</accession>